<evidence type="ECO:0000256" key="2">
    <source>
        <dbReference type="ARBA" id="ARBA00022963"/>
    </source>
</evidence>
<sequence>MAVFDLRLKKLEHEIEHAGNYDEYEAACLAHDALSGAEEWKAEDASDDYDYKLIRKRVQRLQLARGKGDLHALMSILHEGLHGNLGNIANPVLLTQCKIGTKYLIEQFIDEVILALEQIYHADEQDVDFYEKLSFFEETAHAFGRSCLMLSGGAGLGFFHAGVVKSLNEKNLLPTVVSGSSAGSIIAAMLGTRTHDQLLEALSADFIYETFKHWRSFAGLGKKGLFDSSVLENALIELFDLTTFEEAFKKTGRHITVTVSPADLHQHSRLLNAKTSPNAIITQAVRASCAVPVIFSPVQLRAKTLSGDIVPYIPNRRFADGSIMADLPFERLARLYGVNHSIVSQTNPLAVPFISANRIVPNSLWDMSARHIGQLAKTNSIFAIDVIERLTGNKSAKLAIHKVRSIIDQQYVGNINILPKRQIRNLSQVLSNPTRDSISQLIVSGERASWPQLHVIKRNTKISENLRYHLGQLKKREAVELGHEVK</sequence>
<dbReference type="EMBL" id="JWLW01000065">
    <property type="protein sequence ID" value="KHT44962.1"/>
    <property type="molecule type" value="Genomic_DNA"/>
</dbReference>
<feature type="active site" description="Nucleophile" evidence="4">
    <location>
        <position position="181"/>
    </location>
</feature>
<dbReference type="Gene3D" id="3.40.1090.10">
    <property type="entry name" value="Cytosolic phospholipase A2 catalytic domain"/>
    <property type="match status" value="2"/>
</dbReference>
<feature type="domain" description="PNPLA" evidence="5">
    <location>
        <begin position="148"/>
        <end position="333"/>
    </location>
</feature>
<evidence type="ECO:0000256" key="4">
    <source>
        <dbReference type="PROSITE-ProRule" id="PRU01161"/>
    </source>
</evidence>
<dbReference type="GO" id="GO:0004806">
    <property type="term" value="F:triacylglycerol lipase activity"/>
    <property type="evidence" value="ECO:0007669"/>
    <property type="project" value="InterPro"/>
</dbReference>
<organism evidence="6 7">
    <name type="scientific">Alteromonas marina</name>
    <dbReference type="NCBI Taxonomy" id="203795"/>
    <lineage>
        <taxon>Bacteria</taxon>
        <taxon>Pseudomonadati</taxon>
        <taxon>Pseudomonadota</taxon>
        <taxon>Gammaproteobacteria</taxon>
        <taxon>Alteromonadales</taxon>
        <taxon>Alteromonadaceae</taxon>
        <taxon>Alteromonas/Salinimonas group</taxon>
        <taxon>Alteromonas</taxon>
    </lineage>
</organism>
<dbReference type="Proteomes" id="UP000031197">
    <property type="component" value="Unassembled WGS sequence"/>
</dbReference>
<dbReference type="InterPro" id="IPR021771">
    <property type="entry name" value="Triacylglycerol_lipase_N"/>
</dbReference>
<dbReference type="SUPFAM" id="SSF52151">
    <property type="entry name" value="FabD/lysophospholipase-like"/>
    <property type="match status" value="1"/>
</dbReference>
<dbReference type="AlphaFoldDB" id="A0A0B3Y7I4"/>
<dbReference type="PROSITE" id="PS51635">
    <property type="entry name" value="PNPLA"/>
    <property type="match status" value="1"/>
</dbReference>
<evidence type="ECO:0000256" key="3">
    <source>
        <dbReference type="ARBA" id="ARBA00023098"/>
    </source>
</evidence>
<comment type="caution">
    <text evidence="6">The sequence shown here is derived from an EMBL/GenBank/DDBJ whole genome shotgun (WGS) entry which is preliminary data.</text>
</comment>
<dbReference type="PANTHER" id="PTHR14226">
    <property type="entry name" value="NEUROPATHY TARGET ESTERASE/SWISS CHEESE D.MELANOGASTER"/>
    <property type="match status" value="1"/>
</dbReference>
<dbReference type="OrthoDB" id="7055653at2"/>
<keyword evidence="3 4" id="KW-0443">Lipid metabolism</keyword>
<keyword evidence="2 4" id="KW-0442">Lipid degradation</keyword>
<protein>
    <submittedName>
        <fullName evidence="6">Esterase</fullName>
    </submittedName>
</protein>
<dbReference type="CDD" id="cd07206">
    <property type="entry name" value="Pat_TGL3-4-5_SDP1"/>
    <property type="match status" value="1"/>
</dbReference>
<evidence type="ECO:0000313" key="6">
    <source>
        <dbReference type="EMBL" id="KHT44962.1"/>
    </source>
</evidence>
<name>A0A0B3Y7I4_9ALTE</name>
<proteinExistence type="predicted"/>
<dbReference type="Pfam" id="PF01734">
    <property type="entry name" value="Patatin"/>
    <property type="match status" value="1"/>
</dbReference>
<dbReference type="InterPro" id="IPR016035">
    <property type="entry name" value="Acyl_Trfase/lysoPLipase"/>
</dbReference>
<comment type="caution">
    <text evidence="4">Lacks conserved residue(s) required for the propagation of feature annotation.</text>
</comment>
<evidence type="ECO:0000313" key="7">
    <source>
        <dbReference type="Proteomes" id="UP000031197"/>
    </source>
</evidence>
<reference evidence="6 7" key="1">
    <citation type="submission" date="2014-12" db="EMBL/GenBank/DDBJ databases">
        <title>Genome sequencing of Alteromonas marina AD001.</title>
        <authorList>
            <person name="Adrian T.G.S."/>
            <person name="Chan K.G."/>
        </authorList>
    </citation>
    <scope>NUCLEOTIDE SEQUENCE [LARGE SCALE GENOMIC DNA]</scope>
    <source>
        <strain evidence="6 7">AD001</strain>
    </source>
</reference>
<dbReference type="InterPro" id="IPR002641">
    <property type="entry name" value="PNPLA_dom"/>
</dbReference>
<dbReference type="GO" id="GO:0016042">
    <property type="term" value="P:lipid catabolic process"/>
    <property type="evidence" value="ECO:0007669"/>
    <property type="project" value="UniProtKB-UniRule"/>
</dbReference>
<keyword evidence="7" id="KW-1185">Reference proteome</keyword>
<feature type="active site" description="Proton acceptor" evidence="4">
    <location>
        <position position="320"/>
    </location>
</feature>
<accession>A0A0B3Y7I4</accession>
<evidence type="ECO:0000256" key="1">
    <source>
        <dbReference type="ARBA" id="ARBA00022801"/>
    </source>
</evidence>
<dbReference type="Pfam" id="PF11815">
    <property type="entry name" value="DUF3336"/>
    <property type="match status" value="1"/>
</dbReference>
<keyword evidence="1 4" id="KW-0378">Hydrolase</keyword>
<dbReference type="InterPro" id="IPR050301">
    <property type="entry name" value="NTE"/>
</dbReference>
<dbReference type="PANTHER" id="PTHR14226:SF10">
    <property type="entry name" value="TRIACYLGLYCEROL LIPASE 4-RELATED"/>
    <property type="match status" value="1"/>
</dbReference>
<dbReference type="RefSeq" id="WP_039222757.1">
    <property type="nucleotide sequence ID" value="NZ_JWLW01000065.1"/>
</dbReference>
<gene>
    <name evidence="6" type="ORF">RJ41_15425</name>
</gene>
<evidence type="ECO:0000259" key="5">
    <source>
        <dbReference type="PROSITE" id="PS51635"/>
    </source>
</evidence>
<feature type="short sequence motif" description="GXSXG" evidence="4">
    <location>
        <begin position="179"/>
        <end position="183"/>
    </location>
</feature>